<evidence type="ECO:0000313" key="2">
    <source>
        <dbReference type="EMBL" id="PZX14223.1"/>
    </source>
</evidence>
<dbReference type="EMBL" id="QKZL01000015">
    <property type="protein sequence ID" value="PZX14223.1"/>
    <property type="molecule type" value="Genomic_DNA"/>
</dbReference>
<organism evidence="2 3">
    <name type="scientific">Palleronia aestuarii</name>
    <dbReference type="NCBI Taxonomy" id="568105"/>
    <lineage>
        <taxon>Bacteria</taxon>
        <taxon>Pseudomonadati</taxon>
        <taxon>Pseudomonadota</taxon>
        <taxon>Alphaproteobacteria</taxon>
        <taxon>Rhodobacterales</taxon>
        <taxon>Roseobacteraceae</taxon>
        <taxon>Palleronia</taxon>
    </lineage>
</organism>
<gene>
    <name evidence="2" type="ORF">LX81_03022</name>
</gene>
<protein>
    <recommendedName>
        <fullName evidence="4">Helix-hairpin-helix protein</fullName>
    </recommendedName>
</protein>
<evidence type="ECO:0000313" key="3">
    <source>
        <dbReference type="Proteomes" id="UP000248916"/>
    </source>
</evidence>
<dbReference type="Proteomes" id="UP000248916">
    <property type="component" value="Unassembled WGS sequence"/>
</dbReference>
<evidence type="ECO:0008006" key="4">
    <source>
        <dbReference type="Google" id="ProtNLM"/>
    </source>
</evidence>
<name>A0A2W7N3G4_9RHOB</name>
<keyword evidence="3" id="KW-1185">Reference proteome</keyword>
<proteinExistence type="predicted"/>
<feature type="compositionally biased region" description="Acidic residues" evidence="1">
    <location>
        <begin position="1962"/>
        <end position="1978"/>
    </location>
</feature>
<reference evidence="2 3" key="1">
    <citation type="submission" date="2018-06" db="EMBL/GenBank/DDBJ databases">
        <title>Genomic Encyclopedia of Archaeal and Bacterial Type Strains, Phase II (KMG-II): from individual species to whole genera.</title>
        <authorList>
            <person name="Goeker M."/>
        </authorList>
    </citation>
    <scope>NUCLEOTIDE SEQUENCE [LARGE SCALE GENOMIC DNA]</scope>
    <source>
        <strain evidence="2 3">DSM 22009</strain>
    </source>
</reference>
<feature type="region of interest" description="Disordered" evidence="1">
    <location>
        <begin position="1959"/>
        <end position="1987"/>
    </location>
</feature>
<evidence type="ECO:0000256" key="1">
    <source>
        <dbReference type="SAM" id="MobiDB-lite"/>
    </source>
</evidence>
<accession>A0A2W7N3G4</accession>
<comment type="caution">
    <text evidence="2">The sequence shown here is derived from an EMBL/GenBank/DDBJ whole genome shotgun (WGS) entry which is preliminary data.</text>
</comment>
<sequence>MHSNCCCLPWRNVAILNCRQRGRAFGVIQPRSVSAGGSIVAGLDIRNADNRALRRLPGIGKVGARKIEDAVKSGAVIESVGELAAIAGVRRSFLPALAAAVELRPDRTRPEIDTRLPVVRLPELNVVGPAPTWNIFPHEWSLRAAAQGPGTADFAGWTVAWEYDSLRGRRRLTADLDADGEVGLTVRGQDRPASFVPAMSVFVADEIGRIVAERHTTLPNDALLRIRLPETRQDDRLRIAVRKTAADTDSGLTLDWAVTRRLHPRGTAPSESGSVDLSRDSELLVEAHFPAQFDTIRATVRTEYGLILFDGDLAFEALAGDDDVDAGESIDARRLTIEIAPPNEDAFTVRLDEDLRVVANPYLSHKIKASFALLDASSFDMVWRGEERFAIDVDGTARVVLRHHGVIDDLAVEVEAPTGEILGRLDVDAEALRSGTELVVAVPPKELVGSVGGFEQLPVRPDKALCRLLDPSGEKTYADRQVIFYLSQTPNPGESDYSPYLAARSESGGYFTIDLPTGPFTGAFARVGVALDGARFVDVEIRLERDTITFEEGGALRTREALFLPGRILLVVANDEDGGPGEDCECSGRFDKAHAVVDEFNYSTVVRTTEPAIRGYELRDEGMVTVAEIADLVPEDTAGFLARIPDRLHGSLIVKDILLGAVNRSGGLDATVIESAIAKSNARALKSGLALQDRVRARGRAILNADREIDWDDEPTVYQATSLAHGHLLQFKQEWIADGYSLGDVVHSLPLAPGQQKQIAVIDWESRVSARLDENRISTEAVDSTLDRMRDVNEVAAGVLKQNSRGGSSSRVWGVGGGIGIGAIIPPVGGLLGVAGGYSSSSASSWQNHTRRNTMSSAQNLRDRTVQSAAATRGQRATVVQTVRQGETFTATTETVSNWNHCHSLTIQYFEVLRHYRIETRLASVQECLFVPLLMKPFDRSKALRWREILEASILRRDLHDAFAAMARMAVDHAGSDLPEGTYADAPLHGLNGEVTIHFRLPTPTEILGTDSAKWMKTHLTAWSAYNPGLMAMVDDFQEADDRGRHALFERHVAPVIAGQIVDALSFRAVIADPEGTNERRVDLPLDATLVGEFRNDKPLTVSIRQTGALPPDLVRARIRAIEIEKSDLLGAVLSRPDKDDLFYLDLMPVGSSALVVRGTLRYRTDFASGTLFGPTRIRDDLLDRQAGARGMIPPPIYIPTPMSRSEMVDPRKEDARRDAELLDHLNDNLEFYHQLIWRGMDDARRFMFLDGIQVVDWSETTADRYPDGVVRSVASVVENEVIGVVGNSLVLPVAPGFRLDPGVRGKAIDLFSLYRPDTPFEPIRVSMPTSGVFAEAVMGHCNSCERIENDRFWKWHEVPIPNAPTAISEVSTASRAAPPPNLDPTEYPSPLVSIQNAPNVPEPSLGRATAELLGKSGVFPDAAGLDRTQQNAMSAYSKQLDTAKGFGDQAAGLTALGAKLDAIMQARKNNLMTADEAASATKDAFSQAQKASDVAIDTARAAAAGAATGGKGGSTPRALPGLTPEATRDLLAQTGRAKTAELSVRDDDGQFDLKLASAIDDPFRGMESDLSDDPLLSRFNPLAWSNPTEEDRVAAALDIFSRIYGATYADLDRRLALSVAYAVERDREWTTRPDDAAFAQAYADNRHPVSRARGRSESEAPAARLFETIREHAGVGMPAGMYTSVPTEDELDDMAPSERVAAVQAIMAEYGVDEPQAKRQPWSAVFLTACLRRLAAPEADRIDASDGFAPSGAHRTYFIRGFRNARRGLLDRPFWTSERSEVPISAGDLILKTRSGDLATFTRHGGYSGHWDEVSAQWAARLDAEAAGQTLPRLSAWARSLHSDLVVYVGPLAADTMSPPSGRFAVTLGGNTRDVRTRRANTVGMKIYRLDADDVIENEVERNLTDVVTIDTSFAVLHRPTPAQRAAQITALHPDLVERGARSHAIDRVIDEGRDLRYLDDGETPTDEPENEGDFPEDGGGGTILV</sequence>